<protein>
    <submittedName>
        <fullName evidence="1">Uncharacterized protein</fullName>
    </submittedName>
</protein>
<comment type="caution">
    <text evidence="1">The sequence shown here is derived from an EMBL/GenBank/DDBJ whole genome shotgun (WGS) entry which is preliminary data.</text>
</comment>
<dbReference type="AlphaFoldDB" id="A0A919WCR2"/>
<accession>A0A919WCR2</accession>
<dbReference type="RefSeq" id="WP_213013376.1">
    <property type="nucleotide sequence ID" value="NZ_BOQN01000157.1"/>
</dbReference>
<proteinExistence type="predicted"/>
<organism evidence="1 2">
    <name type="scientific">Paractinoplanes toevensis</name>
    <dbReference type="NCBI Taxonomy" id="571911"/>
    <lineage>
        <taxon>Bacteria</taxon>
        <taxon>Bacillati</taxon>
        <taxon>Actinomycetota</taxon>
        <taxon>Actinomycetes</taxon>
        <taxon>Micromonosporales</taxon>
        <taxon>Micromonosporaceae</taxon>
        <taxon>Paractinoplanes</taxon>
    </lineage>
</organism>
<evidence type="ECO:0000313" key="2">
    <source>
        <dbReference type="Proteomes" id="UP000677082"/>
    </source>
</evidence>
<reference evidence="1 2" key="1">
    <citation type="submission" date="2021-03" db="EMBL/GenBank/DDBJ databases">
        <title>Whole genome shotgun sequence of Actinoplanes toevensis NBRC 105298.</title>
        <authorList>
            <person name="Komaki H."/>
            <person name="Tamura T."/>
        </authorList>
    </citation>
    <scope>NUCLEOTIDE SEQUENCE [LARGE SCALE GENOMIC DNA]</scope>
    <source>
        <strain evidence="1 2">NBRC 105298</strain>
    </source>
</reference>
<sequence length="59" mass="6555">MRWDGPVEAGAARNLLSGAPKVFTVEEWPQALNVLHVAWNRVIRRELLDVLGIGFAAGW</sequence>
<gene>
    <name evidence="1" type="ORF">Ato02nite_095440</name>
</gene>
<evidence type="ECO:0000313" key="1">
    <source>
        <dbReference type="EMBL" id="GIM97751.1"/>
    </source>
</evidence>
<name>A0A919WCR2_9ACTN</name>
<keyword evidence="2" id="KW-1185">Reference proteome</keyword>
<dbReference type="Proteomes" id="UP000677082">
    <property type="component" value="Unassembled WGS sequence"/>
</dbReference>
<dbReference type="EMBL" id="BOQN01000157">
    <property type="protein sequence ID" value="GIM97751.1"/>
    <property type="molecule type" value="Genomic_DNA"/>
</dbReference>